<evidence type="ECO:0000313" key="3">
    <source>
        <dbReference type="EMBL" id="KAL2515234.1"/>
    </source>
</evidence>
<dbReference type="SUPFAM" id="SSF52540">
    <property type="entry name" value="P-loop containing nucleoside triphosphate hydrolases"/>
    <property type="match status" value="1"/>
</dbReference>
<accession>A0ABD1TR96</accession>
<proteinExistence type="predicted"/>
<dbReference type="Pfam" id="PF00931">
    <property type="entry name" value="NB-ARC"/>
    <property type="match status" value="1"/>
</dbReference>
<evidence type="ECO:0000256" key="1">
    <source>
        <dbReference type="SAM" id="MobiDB-lite"/>
    </source>
</evidence>
<dbReference type="InterPro" id="IPR002182">
    <property type="entry name" value="NB-ARC"/>
</dbReference>
<gene>
    <name evidence="3" type="ORF">Fot_29205</name>
</gene>
<sequence length="138" mass="15373">MTIVGSLPNLQVLKLNLISFVGLEWEPNEGEFLQLKYLLLREINLENWIANSNHFPSLEHLKRTEPSPDSLKQPASSSGKSSMVGLDDDIEKIKDWLTGGSSNLETLSVVGMGGIGKTTLTRKVYDDGFSVYHFHIRA</sequence>
<protein>
    <submittedName>
        <fullName evidence="3">Late blight resistance protein-like protein R1B-16</fullName>
    </submittedName>
</protein>
<feature type="domain" description="NB-ARC" evidence="2">
    <location>
        <begin position="87"/>
        <end position="127"/>
    </location>
</feature>
<dbReference type="PANTHER" id="PTHR15140">
    <property type="entry name" value="TUBULIN-SPECIFIC CHAPERONE E"/>
    <property type="match status" value="1"/>
</dbReference>
<organism evidence="3 4">
    <name type="scientific">Forsythia ovata</name>
    <dbReference type="NCBI Taxonomy" id="205694"/>
    <lineage>
        <taxon>Eukaryota</taxon>
        <taxon>Viridiplantae</taxon>
        <taxon>Streptophyta</taxon>
        <taxon>Embryophyta</taxon>
        <taxon>Tracheophyta</taxon>
        <taxon>Spermatophyta</taxon>
        <taxon>Magnoliopsida</taxon>
        <taxon>eudicotyledons</taxon>
        <taxon>Gunneridae</taxon>
        <taxon>Pentapetalae</taxon>
        <taxon>asterids</taxon>
        <taxon>lamiids</taxon>
        <taxon>Lamiales</taxon>
        <taxon>Oleaceae</taxon>
        <taxon>Forsythieae</taxon>
        <taxon>Forsythia</taxon>
    </lineage>
</organism>
<dbReference type="EMBL" id="JBFOLJ010000008">
    <property type="protein sequence ID" value="KAL2515234.1"/>
    <property type="molecule type" value="Genomic_DNA"/>
</dbReference>
<comment type="caution">
    <text evidence="3">The sequence shown here is derived from an EMBL/GenBank/DDBJ whole genome shotgun (WGS) entry which is preliminary data.</text>
</comment>
<dbReference type="Proteomes" id="UP001604277">
    <property type="component" value="Unassembled WGS sequence"/>
</dbReference>
<dbReference type="InterPro" id="IPR027417">
    <property type="entry name" value="P-loop_NTPase"/>
</dbReference>
<dbReference type="Gene3D" id="3.40.50.300">
    <property type="entry name" value="P-loop containing nucleotide triphosphate hydrolases"/>
    <property type="match status" value="1"/>
</dbReference>
<dbReference type="PANTHER" id="PTHR15140:SF33">
    <property type="entry name" value="LATE BLIGHT RESISTANCE PROTEIN HOMOLOG R1A-3 ISOFORM X1"/>
    <property type="match status" value="1"/>
</dbReference>
<keyword evidence="4" id="KW-1185">Reference proteome</keyword>
<name>A0ABD1TR96_9LAMI</name>
<reference evidence="4" key="1">
    <citation type="submission" date="2024-07" db="EMBL/GenBank/DDBJ databases">
        <title>Two chromosome-level genome assemblies of Korean endemic species Abeliophyllum distichum and Forsythia ovata (Oleaceae).</title>
        <authorList>
            <person name="Jang H."/>
        </authorList>
    </citation>
    <scope>NUCLEOTIDE SEQUENCE [LARGE SCALE GENOMIC DNA]</scope>
</reference>
<evidence type="ECO:0000313" key="4">
    <source>
        <dbReference type="Proteomes" id="UP001604277"/>
    </source>
</evidence>
<dbReference type="AlphaFoldDB" id="A0ABD1TR96"/>
<evidence type="ECO:0000259" key="2">
    <source>
        <dbReference type="Pfam" id="PF00931"/>
    </source>
</evidence>
<feature type="region of interest" description="Disordered" evidence="1">
    <location>
        <begin position="59"/>
        <end position="86"/>
    </location>
</feature>